<reference evidence="1" key="1">
    <citation type="submission" date="2021-06" db="EMBL/GenBank/DDBJ databases">
        <authorList>
            <person name="Nardi T."/>
            <person name="Nardi T."/>
        </authorList>
    </citation>
    <scope>NUCLEOTIDE SEQUENCE</scope>
</reference>
<dbReference type="EMBL" id="CAJVAF010000237">
    <property type="protein sequence ID" value="CAG7592157.1"/>
    <property type="molecule type" value="Genomic_DNA"/>
</dbReference>
<evidence type="ECO:0000313" key="1">
    <source>
        <dbReference type="EMBL" id="CAG7592157.1"/>
    </source>
</evidence>
<keyword evidence="2" id="KW-1185">Reference proteome</keyword>
<sequence length="72" mass="8561">MEKLNIFKNKNEPNREIGIVTNGIIVALIFLKKKNNDEYKHNSLKYRRSNIFQGLPDEISLVRNYIHFYFCG</sequence>
<proteinExistence type="predicted"/>
<accession>A0A8S4BWP8</accession>
<gene>
    <name evidence="1" type="ORF">MHYMCMPASI_00531</name>
</gene>
<dbReference type="AlphaFoldDB" id="A0A8S4BWP8"/>
<comment type="caution">
    <text evidence="1">The sequence shown here is derived from an EMBL/GenBank/DDBJ whole genome shotgun (WGS) entry which is preliminary data.</text>
</comment>
<evidence type="ECO:0000313" key="2">
    <source>
        <dbReference type="Proteomes" id="UP000837675"/>
    </source>
</evidence>
<dbReference type="Proteomes" id="UP000837675">
    <property type="component" value="Unassembled WGS sequence"/>
</dbReference>
<organism evidence="1 2">
    <name type="scientific">Hyalomma marginatum</name>
    <dbReference type="NCBI Taxonomy" id="34627"/>
    <lineage>
        <taxon>Eukaryota</taxon>
        <taxon>Metazoa</taxon>
        <taxon>Ecdysozoa</taxon>
        <taxon>Arthropoda</taxon>
        <taxon>Chelicerata</taxon>
        <taxon>Arachnida</taxon>
        <taxon>Acari</taxon>
        <taxon>Parasitiformes</taxon>
        <taxon>Ixodida</taxon>
        <taxon>Ixodoidea</taxon>
        <taxon>Ixodidae</taxon>
        <taxon>Hyalomminae</taxon>
        <taxon>Hyalomma</taxon>
    </lineage>
</organism>
<name>A0A8S4BWP8_9ACAR</name>
<protein>
    <submittedName>
        <fullName evidence="1">Uncharacterized protein</fullName>
    </submittedName>
</protein>